<dbReference type="Proteomes" id="UP000824998">
    <property type="component" value="Unassembled WGS sequence"/>
</dbReference>
<gene>
    <name evidence="2" type="ORF">BJ875DRAFT_475595</name>
</gene>
<accession>A0A9P8C0S2</accession>
<dbReference type="OrthoDB" id="4062651at2759"/>
<dbReference type="AlphaFoldDB" id="A0A9P8C0S2"/>
<dbReference type="EMBL" id="MU251805">
    <property type="protein sequence ID" value="KAG9229167.1"/>
    <property type="molecule type" value="Genomic_DNA"/>
</dbReference>
<evidence type="ECO:0000313" key="3">
    <source>
        <dbReference type="Proteomes" id="UP000824998"/>
    </source>
</evidence>
<evidence type="ECO:0000256" key="1">
    <source>
        <dbReference type="SAM" id="SignalP"/>
    </source>
</evidence>
<organism evidence="2 3">
    <name type="scientific">Amylocarpus encephaloides</name>
    <dbReference type="NCBI Taxonomy" id="45428"/>
    <lineage>
        <taxon>Eukaryota</taxon>
        <taxon>Fungi</taxon>
        <taxon>Dikarya</taxon>
        <taxon>Ascomycota</taxon>
        <taxon>Pezizomycotina</taxon>
        <taxon>Leotiomycetes</taxon>
        <taxon>Helotiales</taxon>
        <taxon>Helotiales incertae sedis</taxon>
        <taxon>Amylocarpus</taxon>
    </lineage>
</organism>
<feature type="signal peptide" evidence="1">
    <location>
        <begin position="1"/>
        <end position="20"/>
    </location>
</feature>
<proteinExistence type="predicted"/>
<comment type="caution">
    <text evidence="2">The sequence shown here is derived from an EMBL/GenBank/DDBJ whole genome shotgun (WGS) entry which is preliminary data.</text>
</comment>
<reference evidence="2" key="1">
    <citation type="journal article" date="2021" name="IMA Fungus">
        <title>Genomic characterization of three marine fungi, including Emericellopsis atlantica sp. nov. with signatures of a generalist lifestyle and marine biomass degradation.</title>
        <authorList>
            <person name="Hagestad O.C."/>
            <person name="Hou L."/>
            <person name="Andersen J.H."/>
            <person name="Hansen E.H."/>
            <person name="Altermark B."/>
            <person name="Li C."/>
            <person name="Kuhnert E."/>
            <person name="Cox R.J."/>
            <person name="Crous P.W."/>
            <person name="Spatafora J.W."/>
            <person name="Lail K."/>
            <person name="Amirebrahimi M."/>
            <person name="Lipzen A."/>
            <person name="Pangilinan J."/>
            <person name="Andreopoulos W."/>
            <person name="Hayes R.D."/>
            <person name="Ng V."/>
            <person name="Grigoriev I.V."/>
            <person name="Jackson S.A."/>
            <person name="Sutton T.D.S."/>
            <person name="Dobson A.D.W."/>
            <person name="Rama T."/>
        </authorList>
    </citation>
    <scope>NUCLEOTIDE SEQUENCE</scope>
    <source>
        <strain evidence="2">TRa018bII</strain>
    </source>
</reference>
<feature type="chain" id="PRO_5040374719" evidence="1">
    <location>
        <begin position="21"/>
        <end position="61"/>
    </location>
</feature>
<sequence>MPLSLKWIVVTSIAYLLVEEYYHVISEPKGSPRDFRALLLIIIKLIQKYVKEDKAIGVDNL</sequence>
<evidence type="ECO:0000313" key="2">
    <source>
        <dbReference type="EMBL" id="KAG9229167.1"/>
    </source>
</evidence>
<keyword evidence="1" id="KW-0732">Signal</keyword>
<protein>
    <submittedName>
        <fullName evidence="2">Uncharacterized protein</fullName>
    </submittedName>
</protein>
<name>A0A9P8C0S2_9HELO</name>
<keyword evidence="3" id="KW-1185">Reference proteome</keyword>